<keyword evidence="2" id="KW-1133">Transmembrane helix</keyword>
<dbReference type="EMBL" id="MN740917">
    <property type="protein sequence ID" value="QHU17738.1"/>
    <property type="molecule type" value="Genomic_DNA"/>
</dbReference>
<feature type="region of interest" description="Disordered" evidence="1">
    <location>
        <begin position="204"/>
        <end position="228"/>
    </location>
</feature>
<evidence type="ECO:0000313" key="4">
    <source>
        <dbReference type="EMBL" id="QHU17738.1"/>
    </source>
</evidence>
<accession>A0A6C0KN24</accession>
<name>A0A6C0KN24_9ZZZZ</name>
<keyword evidence="2" id="KW-0472">Membrane</keyword>
<keyword evidence="2" id="KW-0812">Transmembrane</keyword>
<sequence length="228" mass="25248">MINLKKILKIYNFKCFFYKKLFYNLFYIIMKPNMNFLKSLTKGKNKFMNVFLILAIVVFIGVIYQYNGNKSSFHDNMQNNPFANVGEVPNSAAPNGSAQPEEASTQGGAAAAVKPVVTTDGNQYLKVSGITSGSQASNTCNSKPVMNPNELLPTDSNTEWSNIMPNKDLKNVGMLNAAHHIGTNTVGSSLRNPNLQIRSEPVIPQQQQGPWNNTTIEPDNMRRSLEIG</sequence>
<organism evidence="4">
    <name type="scientific">viral metagenome</name>
    <dbReference type="NCBI Taxonomy" id="1070528"/>
    <lineage>
        <taxon>unclassified sequences</taxon>
        <taxon>metagenomes</taxon>
        <taxon>organismal metagenomes</taxon>
    </lineage>
</organism>
<feature type="region of interest" description="Disordered" evidence="1">
    <location>
        <begin position="84"/>
        <end position="110"/>
    </location>
</feature>
<proteinExistence type="predicted"/>
<evidence type="ECO:0000256" key="1">
    <source>
        <dbReference type="SAM" id="MobiDB-lite"/>
    </source>
</evidence>
<feature type="domain" description="Minor capsid protein P11 C-terminal conserved region" evidence="3">
    <location>
        <begin position="146"/>
        <end position="226"/>
    </location>
</feature>
<evidence type="ECO:0000259" key="3">
    <source>
        <dbReference type="Pfam" id="PF23983"/>
    </source>
</evidence>
<dbReference type="InterPro" id="IPR055730">
    <property type="entry name" value="P11_C"/>
</dbReference>
<dbReference type="AlphaFoldDB" id="A0A6C0KN24"/>
<reference evidence="4" key="1">
    <citation type="journal article" date="2020" name="Nature">
        <title>Giant virus diversity and host interactions through global metagenomics.</title>
        <authorList>
            <person name="Schulz F."/>
            <person name="Roux S."/>
            <person name="Paez-Espino D."/>
            <person name="Jungbluth S."/>
            <person name="Walsh D.A."/>
            <person name="Denef V.J."/>
            <person name="McMahon K.D."/>
            <person name="Konstantinidis K.T."/>
            <person name="Eloe-Fadrosh E.A."/>
            <person name="Kyrpides N.C."/>
            <person name="Woyke T."/>
        </authorList>
    </citation>
    <scope>NUCLEOTIDE SEQUENCE</scope>
    <source>
        <strain evidence="4">GVMAG-S-3300012919-55</strain>
    </source>
</reference>
<feature type="compositionally biased region" description="Polar residues" evidence="1">
    <location>
        <begin position="92"/>
        <end position="107"/>
    </location>
</feature>
<feature type="compositionally biased region" description="Polar residues" evidence="1">
    <location>
        <begin position="204"/>
        <end position="217"/>
    </location>
</feature>
<dbReference type="Pfam" id="PF23983">
    <property type="entry name" value="P11_C"/>
    <property type="match status" value="1"/>
</dbReference>
<feature type="compositionally biased region" description="Basic and acidic residues" evidence="1">
    <location>
        <begin position="219"/>
        <end position="228"/>
    </location>
</feature>
<feature type="transmembrane region" description="Helical" evidence="2">
    <location>
        <begin position="47"/>
        <end position="66"/>
    </location>
</feature>
<evidence type="ECO:0000256" key="2">
    <source>
        <dbReference type="SAM" id="Phobius"/>
    </source>
</evidence>
<protein>
    <recommendedName>
        <fullName evidence="3">Minor capsid protein P11 C-terminal conserved region domain-containing protein</fullName>
    </recommendedName>
</protein>